<evidence type="ECO:0000256" key="4">
    <source>
        <dbReference type="ARBA" id="ARBA00022737"/>
    </source>
</evidence>
<proteinExistence type="inferred from homology"/>
<evidence type="ECO:0000313" key="8">
    <source>
        <dbReference type="Proteomes" id="UP000270296"/>
    </source>
</evidence>
<dbReference type="EMBL" id="UZAM01014564">
    <property type="protein sequence ID" value="VDP34625.1"/>
    <property type="molecule type" value="Genomic_DNA"/>
</dbReference>
<gene>
    <name evidence="7" type="ORF">SBAD_LOCUS10783</name>
</gene>
<evidence type="ECO:0000259" key="6">
    <source>
        <dbReference type="PROSITE" id="PS50222"/>
    </source>
</evidence>
<dbReference type="Gene3D" id="1.10.238.10">
    <property type="entry name" value="EF-hand"/>
    <property type="match status" value="1"/>
</dbReference>
<sequence>MDPIDDLDMLLFKSNFTKTQLRLWYQFLKQVFPDRLLTREQFHVIFSQVFPKAVTFAYADYMFNSFDGTLNKDMIQISKVISSVSMLGSADIRDKLKWVFRLYDIHKNNKISFSELWMVIRAVYELNGFDLSDEKNKLLTFAHAKHVFQLFLSIFTAAAVPLPPHPAVGVMQVLILDFRSFLQVPNNLRGCC</sequence>
<dbReference type="InterPro" id="IPR011992">
    <property type="entry name" value="EF-hand-dom_pair"/>
</dbReference>
<dbReference type="OrthoDB" id="191686at2759"/>
<reference evidence="7 8" key="2">
    <citation type="submission" date="2018-11" db="EMBL/GenBank/DDBJ databases">
        <authorList>
            <consortium name="Pathogen Informatics"/>
        </authorList>
    </citation>
    <scope>NUCLEOTIDE SEQUENCE [LARGE SCALE GENOMIC DNA]</scope>
</reference>
<dbReference type="PROSITE" id="PS50222">
    <property type="entry name" value="EF_HAND_2"/>
    <property type="match status" value="1"/>
</dbReference>
<dbReference type="InterPro" id="IPR002048">
    <property type="entry name" value="EF_hand_dom"/>
</dbReference>
<evidence type="ECO:0000313" key="7">
    <source>
        <dbReference type="EMBL" id="VDP34625.1"/>
    </source>
</evidence>
<evidence type="ECO:0000256" key="3">
    <source>
        <dbReference type="ARBA" id="ARBA00022723"/>
    </source>
</evidence>
<keyword evidence="4" id="KW-0677">Repeat</keyword>
<evidence type="ECO:0000256" key="1">
    <source>
        <dbReference type="ARBA" id="ARBA00006049"/>
    </source>
</evidence>
<evidence type="ECO:0000256" key="5">
    <source>
        <dbReference type="ARBA" id="ARBA00023288"/>
    </source>
</evidence>
<feature type="domain" description="EF-hand" evidence="6">
    <location>
        <begin position="91"/>
        <end position="126"/>
    </location>
</feature>
<dbReference type="WBParaSite" id="SBAD_0001115901-mRNA-1">
    <property type="protein sequence ID" value="SBAD_0001115901-mRNA-1"/>
    <property type="gene ID" value="SBAD_0001115901"/>
</dbReference>
<dbReference type="SUPFAM" id="SSF47473">
    <property type="entry name" value="EF-hand"/>
    <property type="match status" value="1"/>
</dbReference>
<dbReference type="PANTHER" id="PTHR23055">
    <property type="entry name" value="CALCIUM BINDING PROTEINS"/>
    <property type="match status" value="1"/>
</dbReference>
<dbReference type="InterPro" id="IPR028846">
    <property type="entry name" value="Recoverin"/>
</dbReference>
<protein>
    <submittedName>
        <fullName evidence="9">EF-hand domain-containing protein</fullName>
    </submittedName>
</protein>
<evidence type="ECO:0000256" key="2">
    <source>
        <dbReference type="ARBA" id="ARBA00022707"/>
    </source>
</evidence>
<dbReference type="Proteomes" id="UP000270296">
    <property type="component" value="Unassembled WGS sequence"/>
</dbReference>
<keyword evidence="5" id="KW-0449">Lipoprotein</keyword>
<reference evidence="9" key="1">
    <citation type="submission" date="2016-06" db="UniProtKB">
        <authorList>
            <consortium name="WormBaseParasite"/>
        </authorList>
    </citation>
    <scope>IDENTIFICATION</scope>
</reference>
<name>A0A183J4I5_9BILA</name>
<dbReference type="AlphaFoldDB" id="A0A183J4I5"/>
<evidence type="ECO:0000313" key="9">
    <source>
        <dbReference type="WBParaSite" id="SBAD_0001115901-mRNA-1"/>
    </source>
</evidence>
<dbReference type="GO" id="GO:0005509">
    <property type="term" value="F:calcium ion binding"/>
    <property type="evidence" value="ECO:0007669"/>
    <property type="project" value="InterPro"/>
</dbReference>
<keyword evidence="3" id="KW-0479">Metal-binding</keyword>
<keyword evidence="8" id="KW-1185">Reference proteome</keyword>
<accession>A0A183J4I5</accession>
<dbReference type="PANTHER" id="PTHR23055:SF178">
    <property type="entry name" value="NEUROCALCIN HOMOLOG"/>
    <property type="match status" value="1"/>
</dbReference>
<dbReference type="PRINTS" id="PR00450">
    <property type="entry name" value="RECOVERIN"/>
</dbReference>
<comment type="similarity">
    <text evidence="1">Belongs to the recoverin family.</text>
</comment>
<keyword evidence="2" id="KW-0519">Myristate</keyword>
<organism evidence="9">
    <name type="scientific">Soboliphyme baturini</name>
    <dbReference type="NCBI Taxonomy" id="241478"/>
    <lineage>
        <taxon>Eukaryota</taxon>
        <taxon>Metazoa</taxon>
        <taxon>Ecdysozoa</taxon>
        <taxon>Nematoda</taxon>
        <taxon>Enoplea</taxon>
        <taxon>Dorylaimia</taxon>
        <taxon>Dioctophymatida</taxon>
        <taxon>Dioctophymatoidea</taxon>
        <taxon>Soboliphymatidae</taxon>
        <taxon>Soboliphyme</taxon>
    </lineage>
</organism>